<dbReference type="InterPro" id="IPR052169">
    <property type="entry name" value="CW_Biosynth-Accessory"/>
</dbReference>
<dbReference type="Pfam" id="PF09587">
    <property type="entry name" value="PGA_cap"/>
    <property type="match status" value="1"/>
</dbReference>
<gene>
    <name evidence="3" type="ORF">GM612_08795</name>
</gene>
<protein>
    <submittedName>
        <fullName evidence="3">CapA family protein</fullName>
    </submittedName>
</protein>
<dbReference type="Gene3D" id="3.60.21.10">
    <property type="match status" value="1"/>
</dbReference>
<evidence type="ECO:0000256" key="1">
    <source>
        <dbReference type="ARBA" id="ARBA00005662"/>
    </source>
</evidence>
<evidence type="ECO:0000313" key="3">
    <source>
        <dbReference type="EMBL" id="MTV82740.1"/>
    </source>
</evidence>
<accession>A0A7X3C2D7</accession>
<evidence type="ECO:0000259" key="2">
    <source>
        <dbReference type="SMART" id="SM00854"/>
    </source>
</evidence>
<name>A0A7X3C2D7_9LACO</name>
<dbReference type="Proteomes" id="UP000466388">
    <property type="component" value="Unassembled WGS sequence"/>
</dbReference>
<comment type="similarity">
    <text evidence="1">Belongs to the CapA family.</text>
</comment>
<organism evidence="3 4">
    <name type="scientific">Secundilactobacillus folii</name>
    <dbReference type="NCBI Taxonomy" id="2678357"/>
    <lineage>
        <taxon>Bacteria</taxon>
        <taxon>Bacillati</taxon>
        <taxon>Bacillota</taxon>
        <taxon>Bacilli</taxon>
        <taxon>Lactobacillales</taxon>
        <taxon>Lactobacillaceae</taxon>
        <taxon>Secundilactobacillus</taxon>
    </lineage>
</organism>
<dbReference type="CDD" id="cd07381">
    <property type="entry name" value="MPP_CapA"/>
    <property type="match status" value="1"/>
</dbReference>
<reference evidence="3 4" key="1">
    <citation type="submission" date="2019-11" db="EMBL/GenBank/DDBJ databases">
        <title>Lactobacillus sp. nov. CRM56-3, isolated from fermented tea leaves.</title>
        <authorList>
            <person name="Phuengjayaem S."/>
            <person name="Tanasupawat S."/>
        </authorList>
    </citation>
    <scope>NUCLEOTIDE SEQUENCE [LARGE SCALE GENOMIC DNA]</scope>
    <source>
        <strain evidence="3 4">CRM56-3</strain>
    </source>
</reference>
<dbReference type="SMART" id="SM00854">
    <property type="entry name" value="PGA_cap"/>
    <property type="match status" value="1"/>
</dbReference>
<dbReference type="InterPro" id="IPR029052">
    <property type="entry name" value="Metallo-depent_PP-like"/>
</dbReference>
<comment type="caution">
    <text evidence="3">The sequence shown here is derived from an EMBL/GenBank/DDBJ whole genome shotgun (WGS) entry which is preliminary data.</text>
</comment>
<feature type="domain" description="Capsule synthesis protein CapA" evidence="2">
    <location>
        <begin position="6"/>
        <end position="318"/>
    </location>
</feature>
<evidence type="ECO:0000313" key="4">
    <source>
        <dbReference type="Proteomes" id="UP000466388"/>
    </source>
</evidence>
<dbReference type="PANTHER" id="PTHR33393">
    <property type="entry name" value="POLYGLUTAMINE SYNTHESIS ACCESSORY PROTEIN RV0574C-RELATED"/>
    <property type="match status" value="1"/>
</dbReference>
<dbReference type="AlphaFoldDB" id="A0A7X3C2D7"/>
<dbReference type="SUPFAM" id="SSF56300">
    <property type="entry name" value="Metallo-dependent phosphatases"/>
    <property type="match status" value="1"/>
</dbReference>
<dbReference type="InterPro" id="IPR019079">
    <property type="entry name" value="Capsule_synth_CapA"/>
</dbReference>
<dbReference type="PANTHER" id="PTHR33393:SF11">
    <property type="entry name" value="POLYGLUTAMINE SYNTHESIS ACCESSORY PROTEIN RV0574C-RELATED"/>
    <property type="match status" value="1"/>
</dbReference>
<sequence length="434" mass="48221">MKMKTTFVAVGDAIIQRNMPRGGYPGFNKVQAICQGADASQFNLETTVHKYESYGSQYSGGGYFCANPSVLDDLKKFGFNMTAFANNHTMDYSYDGLLKTLDYVDQSGIKLAGAGRNLQEASKPVYYDSANGRIAVIGVTSSFNDAAIAGAASVYLKGRPGLNPLRHKSTYFVTREDAKVLKRLVNYTHADDGNRLLRTAGFLPEVAEDTITLGDFRFKISSSVGQHTEVDSKDMTRICRSIEEAKDQADFVIVSIHCHEMETDDRESIPEFLTQFARNCIDDGADAIVGHGPHTLRGIEIYQNRPIFYSLGDFILNIQSMSKAPADYFEMYDLPSDSTIKDLFNAQWAGYTRGMQVDPKLYQAVIPQWTMADDRLTELKLTPVELGFDYKLSDGRKGWPVVSNKGQILQRIADLSEPFGTNVKIDNDSAVIQL</sequence>
<proteinExistence type="inferred from homology"/>
<dbReference type="EMBL" id="WNJO01000010">
    <property type="protein sequence ID" value="MTV82740.1"/>
    <property type="molecule type" value="Genomic_DNA"/>
</dbReference>
<keyword evidence="4" id="KW-1185">Reference proteome</keyword>